<dbReference type="Proteomes" id="UP001219518">
    <property type="component" value="Unassembled WGS sequence"/>
</dbReference>
<feature type="region of interest" description="Disordered" evidence="1">
    <location>
        <begin position="16"/>
        <end position="61"/>
    </location>
</feature>
<protein>
    <submittedName>
        <fullName evidence="2">tRNA(Ile)-lysidine synthase</fullName>
    </submittedName>
</protein>
<sequence length="114" mass="12391">MLPTSWSIINEDWCYGKQGHRIPGKGRLGDSPPPPKPVPQTGHKGQAWQQAAEPEESAGDHFIVCPGLEPTLMKWQTHSSTRTSGKACRHARLSLASQSVDHAGHNSVFKTGTI</sequence>
<evidence type="ECO:0000256" key="1">
    <source>
        <dbReference type="SAM" id="MobiDB-lite"/>
    </source>
</evidence>
<comment type="caution">
    <text evidence="2">The sequence shown here is derived from an EMBL/GenBank/DDBJ whole genome shotgun (WGS) entry which is preliminary data.</text>
</comment>
<evidence type="ECO:0000313" key="3">
    <source>
        <dbReference type="Proteomes" id="UP001219518"/>
    </source>
</evidence>
<dbReference type="AlphaFoldDB" id="A0AAE1H9X6"/>
<organism evidence="2 3">
    <name type="scientific">Frankliniella fusca</name>
    <dbReference type="NCBI Taxonomy" id="407009"/>
    <lineage>
        <taxon>Eukaryota</taxon>
        <taxon>Metazoa</taxon>
        <taxon>Ecdysozoa</taxon>
        <taxon>Arthropoda</taxon>
        <taxon>Hexapoda</taxon>
        <taxon>Insecta</taxon>
        <taxon>Pterygota</taxon>
        <taxon>Neoptera</taxon>
        <taxon>Paraneoptera</taxon>
        <taxon>Thysanoptera</taxon>
        <taxon>Terebrantia</taxon>
        <taxon>Thripoidea</taxon>
        <taxon>Thripidae</taxon>
        <taxon>Frankliniella</taxon>
    </lineage>
</organism>
<keyword evidence="3" id="KW-1185">Reference proteome</keyword>
<reference evidence="2" key="1">
    <citation type="submission" date="2021-07" db="EMBL/GenBank/DDBJ databases">
        <authorList>
            <person name="Catto M.A."/>
            <person name="Jacobson A."/>
            <person name="Kennedy G."/>
            <person name="Labadie P."/>
            <person name="Hunt B.G."/>
            <person name="Srinivasan R."/>
        </authorList>
    </citation>
    <scope>NUCLEOTIDE SEQUENCE</scope>
    <source>
        <strain evidence="2">PL_HMW_Pooled</strain>
        <tissue evidence="2">Head</tissue>
    </source>
</reference>
<gene>
    <name evidence="2" type="ORF">KUF71_025645</name>
</gene>
<dbReference type="EMBL" id="JAHWGI010000538">
    <property type="protein sequence ID" value="KAK3916530.1"/>
    <property type="molecule type" value="Genomic_DNA"/>
</dbReference>
<reference evidence="2" key="2">
    <citation type="journal article" date="2023" name="BMC Genomics">
        <title>Pest status, molecular evolution, and epigenetic factors derived from the genome assembly of Frankliniella fusca, a thysanopteran phytovirus vector.</title>
        <authorList>
            <person name="Catto M.A."/>
            <person name="Labadie P.E."/>
            <person name="Jacobson A.L."/>
            <person name="Kennedy G.G."/>
            <person name="Srinivasan R."/>
            <person name="Hunt B.G."/>
        </authorList>
    </citation>
    <scope>NUCLEOTIDE SEQUENCE</scope>
    <source>
        <strain evidence="2">PL_HMW_Pooled</strain>
    </source>
</reference>
<name>A0AAE1H9X6_9NEOP</name>
<evidence type="ECO:0000313" key="2">
    <source>
        <dbReference type="EMBL" id="KAK3916530.1"/>
    </source>
</evidence>
<proteinExistence type="predicted"/>
<accession>A0AAE1H9X6</accession>